<dbReference type="Gene3D" id="2.70.70.10">
    <property type="entry name" value="Glucose Permease (Domain IIA)"/>
    <property type="match status" value="1"/>
</dbReference>
<accession>A0A1I5V408</accession>
<feature type="coiled-coil region" evidence="1">
    <location>
        <begin position="56"/>
        <end position="90"/>
    </location>
</feature>
<dbReference type="GO" id="GO:0004222">
    <property type="term" value="F:metalloendopeptidase activity"/>
    <property type="evidence" value="ECO:0007669"/>
    <property type="project" value="TreeGrafter"/>
</dbReference>
<dbReference type="FunFam" id="2.70.70.10:FF:000006">
    <property type="entry name" value="M23 family peptidase"/>
    <property type="match status" value="1"/>
</dbReference>
<feature type="domain" description="M23ase beta-sheet core" evidence="3">
    <location>
        <begin position="199"/>
        <end position="295"/>
    </location>
</feature>
<dbReference type="InterPro" id="IPR011055">
    <property type="entry name" value="Dup_hybrid_motif"/>
</dbReference>
<keyword evidence="5" id="KW-1185">Reference proteome</keyword>
<feature type="transmembrane region" description="Helical" evidence="2">
    <location>
        <begin position="26"/>
        <end position="51"/>
    </location>
</feature>
<sequence>MKKIKYYFDTHTLRYEKLITPLRVKLLRVFAFIATAIVTAALIVIIAFKYIDSPKAIMLEQQNEDLRNNYAMIQQRVNTLQQQMNELLNRDNNVYRSIFESSPIPDSARMKAMEKVKEVQLVSGLGEDELLNSIGSQLNRLTLLVTYQQKSFNDIEAMVKNKQKLLAAIPAIQPVSNKDLRHVASGFGTRIDPVYKVPKFHAGLDFAAPSGTPIYATADGTVTEAGYNAGGYGNCVVINHGYGYETLYGHMYRVKAKRGQRVKRGEVIGYVGSTGKSTGPHCHYEVHRGKNPVDPVYYFYNDLTPEQYDRLLKLAQTANQSFD</sequence>
<dbReference type="RefSeq" id="WP_090657424.1">
    <property type="nucleotide sequence ID" value="NZ_FOXQ01000004.1"/>
</dbReference>
<evidence type="ECO:0000256" key="2">
    <source>
        <dbReference type="SAM" id="Phobius"/>
    </source>
</evidence>
<organism evidence="4 5">
    <name type="scientific">Parafilimonas terrae</name>
    <dbReference type="NCBI Taxonomy" id="1465490"/>
    <lineage>
        <taxon>Bacteria</taxon>
        <taxon>Pseudomonadati</taxon>
        <taxon>Bacteroidota</taxon>
        <taxon>Chitinophagia</taxon>
        <taxon>Chitinophagales</taxon>
        <taxon>Chitinophagaceae</taxon>
        <taxon>Parafilimonas</taxon>
    </lineage>
</organism>
<dbReference type="InterPro" id="IPR050570">
    <property type="entry name" value="Cell_wall_metabolism_enzyme"/>
</dbReference>
<keyword evidence="1" id="KW-0175">Coiled coil</keyword>
<dbReference type="STRING" id="1465490.SAMN05444277_104171"/>
<dbReference type="SUPFAM" id="SSF51261">
    <property type="entry name" value="Duplicated hybrid motif"/>
    <property type="match status" value="1"/>
</dbReference>
<dbReference type="CDD" id="cd12797">
    <property type="entry name" value="M23_peptidase"/>
    <property type="match status" value="1"/>
</dbReference>
<evidence type="ECO:0000313" key="4">
    <source>
        <dbReference type="EMBL" id="SFQ01706.1"/>
    </source>
</evidence>
<dbReference type="InterPro" id="IPR016047">
    <property type="entry name" value="M23ase_b-sheet_dom"/>
</dbReference>
<dbReference type="EMBL" id="FOXQ01000004">
    <property type="protein sequence ID" value="SFQ01706.1"/>
    <property type="molecule type" value="Genomic_DNA"/>
</dbReference>
<protein>
    <submittedName>
        <fullName evidence="4">Peptidase family M23</fullName>
    </submittedName>
</protein>
<dbReference type="PANTHER" id="PTHR21666">
    <property type="entry name" value="PEPTIDASE-RELATED"/>
    <property type="match status" value="1"/>
</dbReference>
<dbReference type="Proteomes" id="UP000199031">
    <property type="component" value="Unassembled WGS sequence"/>
</dbReference>
<keyword evidence="2" id="KW-0812">Transmembrane</keyword>
<dbReference type="AlphaFoldDB" id="A0A1I5V408"/>
<evidence type="ECO:0000259" key="3">
    <source>
        <dbReference type="Pfam" id="PF01551"/>
    </source>
</evidence>
<gene>
    <name evidence="4" type="ORF">SAMN05444277_104171</name>
</gene>
<proteinExistence type="predicted"/>
<name>A0A1I5V408_9BACT</name>
<reference evidence="4 5" key="1">
    <citation type="submission" date="2016-10" db="EMBL/GenBank/DDBJ databases">
        <authorList>
            <person name="de Groot N.N."/>
        </authorList>
    </citation>
    <scope>NUCLEOTIDE SEQUENCE [LARGE SCALE GENOMIC DNA]</scope>
    <source>
        <strain evidence="4 5">DSM 28286</strain>
    </source>
</reference>
<dbReference type="Pfam" id="PF01551">
    <property type="entry name" value="Peptidase_M23"/>
    <property type="match status" value="1"/>
</dbReference>
<evidence type="ECO:0000256" key="1">
    <source>
        <dbReference type="SAM" id="Coils"/>
    </source>
</evidence>
<evidence type="ECO:0000313" key="5">
    <source>
        <dbReference type="Proteomes" id="UP000199031"/>
    </source>
</evidence>
<dbReference type="OrthoDB" id="9810477at2"/>
<keyword evidence="2" id="KW-0472">Membrane</keyword>
<keyword evidence="2" id="KW-1133">Transmembrane helix</keyword>
<dbReference type="PANTHER" id="PTHR21666:SF286">
    <property type="entry name" value="LIPOPROTEIN NLPD"/>
    <property type="match status" value="1"/>
</dbReference>